<dbReference type="RefSeq" id="WP_139081004.1">
    <property type="nucleotide sequence ID" value="NZ_VDFV01000006.1"/>
</dbReference>
<evidence type="ECO:0000256" key="1">
    <source>
        <dbReference type="SAM" id="MobiDB-lite"/>
    </source>
</evidence>
<evidence type="ECO:0000313" key="2">
    <source>
        <dbReference type="EMBL" id="TNC72731.1"/>
    </source>
</evidence>
<feature type="region of interest" description="Disordered" evidence="1">
    <location>
        <begin position="1"/>
        <end position="28"/>
    </location>
</feature>
<organism evidence="2 3">
    <name type="scientific">Rubellimicrobium roseum</name>
    <dbReference type="NCBI Taxonomy" id="687525"/>
    <lineage>
        <taxon>Bacteria</taxon>
        <taxon>Pseudomonadati</taxon>
        <taxon>Pseudomonadota</taxon>
        <taxon>Alphaproteobacteria</taxon>
        <taxon>Rhodobacterales</taxon>
        <taxon>Roseobacteraceae</taxon>
        <taxon>Rubellimicrobium</taxon>
    </lineage>
</organism>
<gene>
    <name evidence="2" type="ORF">FHG71_07435</name>
</gene>
<evidence type="ECO:0000313" key="3">
    <source>
        <dbReference type="Proteomes" id="UP000305709"/>
    </source>
</evidence>
<dbReference type="AlphaFoldDB" id="A0A5C4NDC7"/>
<comment type="caution">
    <text evidence="2">The sequence shown here is derived from an EMBL/GenBank/DDBJ whole genome shotgun (WGS) entry which is preliminary data.</text>
</comment>
<keyword evidence="3" id="KW-1185">Reference proteome</keyword>
<dbReference type="Proteomes" id="UP000305709">
    <property type="component" value="Unassembled WGS sequence"/>
</dbReference>
<name>A0A5C4NDC7_9RHOB</name>
<reference evidence="2 3" key="1">
    <citation type="submission" date="2019-06" db="EMBL/GenBank/DDBJ databases">
        <authorList>
            <person name="Jiang L."/>
        </authorList>
    </citation>
    <scope>NUCLEOTIDE SEQUENCE [LARGE SCALE GENOMIC DNA]</scope>
    <source>
        <strain evidence="2 3">YIM 48858</strain>
    </source>
</reference>
<proteinExistence type="predicted"/>
<sequence length="121" mass="13838">MPSRRIMRKAVENSRSNPDLHHPSDRLGATPLIGQVGTASITNASWPDLPVYLGERPTPLWMQAAMQLMVLGRLRPVSEREADRNDQFQFAAEVDGMVYAWTREEPGRWELVFVFNEQEQS</sequence>
<dbReference type="EMBL" id="VDFV01000006">
    <property type="protein sequence ID" value="TNC72731.1"/>
    <property type="molecule type" value="Genomic_DNA"/>
</dbReference>
<protein>
    <submittedName>
        <fullName evidence="2">Uncharacterized protein</fullName>
    </submittedName>
</protein>
<accession>A0A5C4NDC7</accession>